<dbReference type="AlphaFoldDB" id="A0A484B651"/>
<keyword evidence="3" id="KW-1185">Reference proteome</keyword>
<proteinExistence type="predicted"/>
<protein>
    <submittedName>
        <fullName evidence="2">Uncharacterized protein</fullName>
    </submittedName>
</protein>
<dbReference type="Proteomes" id="UP000295192">
    <property type="component" value="Unassembled WGS sequence"/>
</dbReference>
<comment type="caution">
    <text evidence="2">The sequence shown here is derived from an EMBL/GenBank/DDBJ whole genome shotgun (WGS) entry which is preliminary data.</text>
</comment>
<dbReference type="EMBL" id="LSRL02000112">
    <property type="protein sequence ID" value="TDG44243.1"/>
    <property type="molecule type" value="Genomic_DNA"/>
</dbReference>
<evidence type="ECO:0000313" key="3">
    <source>
        <dbReference type="Proteomes" id="UP000295192"/>
    </source>
</evidence>
<name>A0A484B651_DRONA</name>
<gene>
    <name evidence="2" type="ORF">AWZ03_009328</name>
</gene>
<organism evidence="2 3">
    <name type="scientific">Drosophila navojoa</name>
    <name type="common">Fruit fly</name>
    <dbReference type="NCBI Taxonomy" id="7232"/>
    <lineage>
        <taxon>Eukaryota</taxon>
        <taxon>Metazoa</taxon>
        <taxon>Ecdysozoa</taxon>
        <taxon>Arthropoda</taxon>
        <taxon>Hexapoda</taxon>
        <taxon>Insecta</taxon>
        <taxon>Pterygota</taxon>
        <taxon>Neoptera</taxon>
        <taxon>Endopterygota</taxon>
        <taxon>Diptera</taxon>
        <taxon>Brachycera</taxon>
        <taxon>Muscomorpha</taxon>
        <taxon>Ephydroidea</taxon>
        <taxon>Drosophilidae</taxon>
        <taxon>Drosophila</taxon>
    </lineage>
</organism>
<reference evidence="2 3" key="1">
    <citation type="journal article" date="2019" name="J. Hered.">
        <title>An Improved Genome Assembly for Drosophila navojoa, the Basal Species in the mojavensis Cluster.</title>
        <authorList>
            <person name="Vanderlinde T."/>
            <person name="Dupim E.G."/>
            <person name="Nazario-Yepiz N.O."/>
            <person name="Carvalho A.B."/>
        </authorList>
    </citation>
    <scope>NUCLEOTIDE SEQUENCE [LARGE SCALE GENOMIC DNA]</scope>
    <source>
        <strain evidence="2">Navoj_Jal97</strain>
        <tissue evidence="2">Whole organism</tissue>
    </source>
</reference>
<accession>A0A484B651</accession>
<evidence type="ECO:0000313" key="2">
    <source>
        <dbReference type="EMBL" id="TDG44243.1"/>
    </source>
</evidence>
<evidence type="ECO:0000256" key="1">
    <source>
        <dbReference type="SAM" id="MobiDB-lite"/>
    </source>
</evidence>
<sequence>MKPKAVVGYVASSQAAHRPGTVRPESGHRPCNGPPMRLVMTSLRARFWRRLWTPDSVTHEAGVVCSLAAAAVVTAGQQQQQQEQQQES</sequence>
<feature type="region of interest" description="Disordered" evidence="1">
    <location>
        <begin position="1"/>
        <end position="35"/>
    </location>
</feature>